<dbReference type="Gene3D" id="3.90.220.20">
    <property type="entry name" value="DNA methylase specificity domains"/>
    <property type="match status" value="2"/>
</dbReference>
<sequence>MGNWIETNIGKEYDLKTGGTPSKSKPEYYKDGNIPWLVSGDINRIEITECDNYINEKGLNNSNARLLPSDIIMIALNGQGKTKGSVAMLKIEATCNQSLVGIIPKNRNIQFPKFLFYYLKSQYSNIRKLAGGNDRRGLNMGLIRSIKFRFPNSLAEQQRIVAKLDDLFEKIDKAIGLLEENIEHTQALMGSVLDEEFGKLEKFNKPLMSFCKNPKKDMVGGPFGSNLKASEYVDQGYPIIRLQNVDRFNFKEKNIKFVTEEKAEFLSSHSYVSGDIVMTKLGDPLGKCCIVEDVLGINRGVISSDIIRIRIDESKHYKPYVVAGINSEYFIKQLKSKTQGSTRPRVTLKEVRAMQLPMLERKDQLFSAERIDGILRIQLDILEAQTQKVDHLKALKRSLLDQAFNGKL</sequence>
<dbReference type="InterPro" id="IPR052021">
    <property type="entry name" value="Type-I_RS_S_subunit"/>
</dbReference>
<protein>
    <submittedName>
        <fullName evidence="5">Restriction endonuclease subunit S</fullName>
    </submittedName>
</protein>
<gene>
    <name evidence="5" type="ORF">LB452_05910</name>
</gene>
<dbReference type="RefSeq" id="WP_224460810.1">
    <property type="nucleotide sequence ID" value="NZ_JAIQZE010000004.1"/>
</dbReference>
<dbReference type="EMBL" id="JAIQZE010000004">
    <property type="protein sequence ID" value="MBZ9778455.1"/>
    <property type="molecule type" value="Genomic_DNA"/>
</dbReference>
<evidence type="ECO:0000256" key="1">
    <source>
        <dbReference type="ARBA" id="ARBA00010923"/>
    </source>
</evidence>
<keyword evidence="5" id="KW-0378">Hydrolase</keyword>
<keyword evidence="3" id="KW-0238">DNA-binding</keyword>
<evidence type="ECO:0000256" key="3">
    <source>
        <dbReference type="ARBA" id="ARBA00023125"/>
    </source>
</evidence>
<keyword evidence="5" id="KW-0540">Nuclease</keyword>
<accession>A0ABS7XHL7</accession>
<dbReference type="InterPro" id="IPR044946">
    <property type="entry name" value="Restrct_endonuc_typeI_TRD_sf"/>
</dbReference>
<proteinExistence type="inferred from homology"/>
<feature type="domain" description="Type I restriction modification DNA specificity" evidence="4">
    <location>
        <begin position="14"/>
        <end position="172"/>
    </location>
</feature>
<keyword evidence="5" id="KW-0255">Endonuclease</keyword>
<dbReference type="GO" id="GO:0004519">
    <property type="term" value="F:endonuclease activity"/>
    <property type="evidence" value="ECO:0007669"/>
    <property type="project" value="UniProtKB-KW"/>
</dbReference>
<evidence type="ECO:0000259" key="4">
    <source>
        <dbReference type="Pfam" id="PF01420"/>
    </source>
</evidence>
<keyword evidence="6" id="KW-1185">Reference proteome</keyword>
<evidence type="ECO:0000313" key="5">
    <source>
        <dbReference type="EMBL" id="MBZ9778455.1"/>
    </source>
</evidence>
<organism evidence="5 6">
    <name type="scientific">Psychroflexus longus</name>
    <dbReference type="NCBI Taxonomy" id="2873596"/>
    <lineage>
        <taxon>Bacteria</taxon>
        <taxon>Pseudomonadati</taxon>
        <taxon>Bacteroidota</taxon>
        <taxon>Flavobacteriia</taxon>
        <taxon>Flavobacteriales</taxon>
        <taxon>Flavobacteriaceae</taxon>
        <taxon>Psychroflexus</taxon>
    </lineage>
</organism>
<dbReference type="Proteomes" id="UP001199314">
    <property type="component" value="Unassembled WGS sequence"/>
</dbReference>
<reference evidence="6" key="1">
    <citation type="submission" date="2023-07" db="EMBL/GenBank/DDBJ databases">
        <title>Novel species isolated from saline lakes on Tibetan Plateau.</title>
        <authorList>
            <person name="Lu H."/>
        </authorList>
    </citation>
    <scope>NUCLEOTIDE SEQUENCE [LARGE SCALE GENOMIC DNA]</scope>
    <source>
        <strain evidence="6">CAK8W</strain>
    </source>
</reference>
<name>A0ABS7XHL7_9FLAO</name>
<dbReference type="CDD" id="cd17294">
    <property type="entry name" value="RMtype1_S_MmaC7ORF19P_TRD1-CR1_like"/>
    <property type="match status" value="1"/>
</dbReference>
<dbReference type="InterPro" id="IPR000055">
    <property type="entry name" value="Restrct_endonuc_typeI_TRD"/>
</dbReference>
<keyword evidence="2" id="KW-0680">Restriction system</keyword>
<comment type="caution">
    <text evidence="5">The sequence shown here is derived from an EMBL/GenBank/DDBJ whole genome shotgun (WGS) entry which is preliminary data.</text>
</comment>
<evidence type="ECO:0000313" key="6">
    <source>
        <dbReference type="Proteomes" id="UP001199314"/>
    </source>
</evidence>
<dbReference type="PANTHER" id="PTHR30408">
    <property type="entry name" value="TYPE-1 RESTRICTION ENZYME ECOKI SPECIFICITY PROTEIN"/>
    <property type="match status" value="1"/>
</dbReference>
<comment type="similarity">
    <text evidence="1">Belongs to the type-I restriction system S methylase family.</text>
</comment>
<dbReference type="Pfam" id="PF01420">
    <property type="entry name" value="Methylase_S"/>
    <property type="match status" value="1"/>
</dbReference>
<dbReference type="SUPFAM" id="SSF116734">
    <property type="entry name" value="DNA methylase specificity domain"/>
    <property type="match status" value="2"/>
</dbReference>
<evidence type="ECO:0000256" key="2">
    <source>
        <dbReference type="ARBA" id="ARBA00022747"/>
    </source>
</evidence>
<dbReference type="PANTHER" id="PTHR30408:SF12">
    <property type="entry name" value="TYPE I RESTRICTION ENZYME MJAVIII SPECIFICITY SUBUNIT"/>
    <property type="match status" value="1"/>
</dbReference>